<keyword evidence="4 7" id="KW-0732">Signal</keyword>
<dbReference type="Proteomes" id="UP000346198">
    <property type="component" value="Unassembled WGS sequence"/>
</dbReference>
<feature type="signal peptide" evidence="7">
    <location>
        <begin position="1"/>
        <end position="22"/>
    </location>
</feature>
<dbReference type="Pfam" id="PF00884">
    <property type="entry name" value="Sulfatase"/>
    <property type="match status" value="1"/>
</dbReference>
<reference evidence="9 10" key="1">
    <citation type="submission" date="2019-04" db="EMBL/GenBank/DDBJ databases">
        <authorList>
            <person name="Van Vliet M D."/>
        </authorList>
    </citation>
    <scope>NUCLEOTIDE SEQUENCE [LARGE SCALE GENOMIC DNA]</scope>
    <source>
        <strain evidence="9 10">F21</strain>
    </source>
</reference>
<dbReference type="GO" id="GO:0005737">
    <property type="term" value="C:cytoplasm"/>
    <property type="evidence" value="ECO:0007669"/>
    <property type="project" value="TreeGrafter"/>
</dbReference>
<dbReference type="PANTHER" id="PTHR45953:SF1">
    <property type="entry name" value="IDURONATE 2-SULFATASE"/>
    <property type="match status" value="1"/>
</dbReference>
<feature type="chain" id="PRO_5028855650" evidence="7">
    <location>
        <begin position="23"/>
        <end position="464"/>
    </location>
</feature>
<dbReference type="Gene3D" id="3.40.720.10">
    <property type="entry name" value="Alkaline Phosphatase, subunit A"/>
    <property type="match status" value="1"/>
</dbReference>
<sequence length="464" mass="52232">MKRICFCVVVLFSVMTARHAVAASERMNVLLLIVDDLNSWMLGDTNRYAGKVVAPNIRKLAESGVIFNRAYTACPYCSPSRTAFLSGISPMKSGVYDNGVDMDRSSALQQSTPLPELFRKSGYYTASYGKVAHGFDPKDSWNDRIGHRRDPVPPGAPFLSFTRGEQDWGPIHLAEEEMNDTKYADAAIKQLQKKHDKPFLVACGLFHPHMPWYVPQKYFDLFPLNEVTVPELMTDDLDDVPPLGRAVTNGKSKFVEQVLAHGLHREAVQAYLASTAYSDAQMGCVLDALDKSPYRDNTIVVMMSDNGFHLGEKNHWQKATLWEEATHVLLMFRIPGMTHAGGVSERFVSLQDLYPTLAELCGIKPPDDVDGSSLVPLLKNPDAEWKSTAISALYDRYVSIRTERFRYTRYADDQEEFYDCSKDPREWTNVINNPEYAAEIKKLRASVPTQSDMALPIPSKKDKQ</sequence>
<evidence type="ECO:0000256" key="6">
    <source>
        <dbReference type="ARBA" id="ARBA00022837"/>
    </source>
</evidence>
<keyword evidence="10" id="KW-1185">Reference proteome</keyword>
<dbReference type="GO" id="GO:0004423">
    <property type="term" value="F:iduronate-2-sulfatase activity"/>
    <property type="evidence" value="ECO:0007669"/>
    <property type="project" value="InterPro"/>
</dbReference>
<dbReference type="SUPFAM" id="SSF53649">
    <property type="entry name" value="Alkaline phosphatase-like"/>
    <property type="match status" value="1"/>
</dbReference>
<keyword evidence="3" id="KW-0479">Metal-binding</keyword>
<name>A0A6C2UT68_9BACT</name>
<dbReference type="InterPro" id="IPR017850">
    <property type="entry name" value="Alkaline_phosphatase_core_sf"/>
</dbReference>
<evidence type="ECO:0000313" key="9">
    <source>
        <dbReference type="EMBL" id="VGO23530.1"/>
    </source>
</evidence>
<organism evidence="9 10">
    <name type="scientific">Pontiella sulfatireligans</name>
    <dbReference type="NCBI Taxonomy" id="2750658"/>
    <lineage>
        <taxon>Bacteria</taxon>
        <taxon>Pseudomonadati</taxon>
        <taxon>Kiritimatiellota</taxon>
        <taxon>Kiritimatiellia</taxon>
        <taxon>Kiritimatiellales</taxon>
        <taxon>Pontiellaceae</taxon>
        <taxon>Pontiella</taxon>
    </lineage>
</organism>
<evidence type="ECO:0000256" key="4">
    <source>
        <dbReference type="ARBA" id="ARBA00022729"/>
    </source>
</evidence>
<dbReference type="AlphaFoldDB" id="A0A6C2UT68"/>
<dbReference type="GO" id="GO:0046872">
    <property type="term" value="F:metal ion binding"/>
    <property type="evidence" value="ECO:0007669"/>
    <property type="project" value="UniProtKB-KW"/>
</dbReference>
<evidence type="ECO:0000256" key="7">
    <source>
        <dbReference type="SAM" id="SignalP"/>
    </source>
</evidence>
<feature type="domain" description="Sulfatase N-terminal" evidence="8">
    <location>
        <begin position="28"/>
        <end position="363"/>
    </location>
</feature>
<keyword evidence="5" id="KW-0378">Hydrolase</keyword>
<protein>
    <submittedName>
        <fullName evidence="9">Choline-sulfatase</fullName>
    </submittedName>
</protein>
<dbReference type="PANTHER" id="PTHR45953">
    <property type="entry name" value="IDURONATE 2-SULFATASE"/>
    <property type="match status" value="1"/>
</dbReference>
<dbReference type="RefSeq" id="WP_222846498.1">
    <property type="nucleotide sequence ID" value="NZ_CAAHFH010000004.1"/>
</dbReference>
<evidence type="ECO:0000256" key="2">
    <source>
        <dbReference type="ARBA" id="ARBA00008779"/>
    </source>
</evidence>
<evidence type="ECO:0000259" key="8">
    <source>
        <dbReference type="Pfam" id="PF00884"/>
    </source>
</evidence>
<evidence type="ECO:0000256" key="3">
    <source>
        <dbReference type="ARBA" id="ARBA00022723"/>
    </source>
</evidence>
<dbReference type="InterPro" id="IPR035874">
    <property type="entry name" value="IDS"/>
</dbReference>
<gene>
    <name evidence="9" type="primary">betC_79</name>
    <name evidence="9" type="ORF">SCARR_05637</name>
</gene>
<comment type="cofactor">
    <cofactor evidence="1">
        <name>Ca(2+)</name>
        <dbReference type="ChEBI" id="CHEBI:29108"/>
    </cofactor>
</comment>
<keyword evidence="6" id="KW-0106">Calcium</keyword>
<accession>A0A6C2UT68</accession>
<evidence type="ECO:0000256" key="5">
    <source>
        <dbReference type="ARBA" id="ARBA00022801"/>
    </source>
</evidence>
<dbReference type="InterPro" id="IPR000917">
    <property type="entry name" value="Sulfatase_N"/>
</dbReference>
<evidence type="ECO:0000256" key="1">
    <source>
        <dbReference type="ARBA" id="ARBA00001913"/>
    </source>
</evidence>
<proteinExistence type="inferred from homology"/>
<comment type="similarity">
    <text evidence="2">Belongs to the sulfatase family.</text>
</comment>
<dbReference type="EMBL" id="CAAHFH010000004">
    <property type="protein sequence ID" value="VGO23530.1"/>
    <property type="molecule type" value="Genomic_DNA"/>
</dbReference>
<dbReference type="CDD" id="cd16030">
    <property type="entry name" value="iduronate-2-sulfatase"/>
    <property type="match status" value="1"/>
</dbReference>
<evidence type="ECO:0000313" key="10">
    <source>
        <dbReference type="Proteomes" id="UP000346198"/>
    </source>
</evidence>